<feature type="compositionally biased region" description="Basic and acidic residues" evidence="1">
    <location>
        <begin position="572"/>
        <end position="581"/>
    </location>
</feature>
<keyword evidence="3" id="KW-1185">Reference proteome</keyword>
<feature type="compositionally biased region" description="Polar residues" evidence="1">
    <location>
        <begin position="634"/>
        <end position="646"/>
    </location>
</feature>
<dbReference type="Proteomes" id="UP000694845">
    <property type="component" value="Unplaced"/>
</dbReference>
<reference evidence="4" key="1">
    <citation type="submission" date="2025-08" db="UniProtKB">
        <authorList>
            <consortium name="RefSeq"/>
        </authorList>
    </citation>
    <scope>IDENTIFICATION</scope>
</reference>
<feature type="region of interest" description="Disordered" evidence="1">
    <location>
        <begin position="897"/>
        <end position="951"/>
    </location>
</feature>
<feature type="compositionally biased region" description="Polar residues" evidence="1">
    <location>
        <begin position="317"/>
        <end position="330"/>
    </location>
</feature>
<feature type="compositionally biased region" description="Basic and acidic residues" evidence="1">
    <location>
        <begin position="763"/>
        <end position="772"/>
    </location>
</feature>
<evidence type="ECO:0000259" key="2">
    <source>
        <dbReference type="PROSITE" id="PS50106"/>
    </source>
</evidence>
<dbReference type="SUPFAM" id="SSF50156">
    <property type="entry name" value="PDZ domain-like"/>
    <property type="match status" value="1"/>
</dbReference>
<feature type="region of interest" description="Disordered" evidence="1">
    <location>
        <begin position="194"/>
        <end position="330"/>
    </location>
</feature>
<feature type="compositionally biased region" description="Basic and acidic residues" evidence="1">
    <location>
        <begin position="550"/>
        <end position="563"/>
    </location>
</feature>
<evidence type="ECO:0000313" key="4">
    <source>
        <dbReference type="RefSeq" id="XP_022085302.1"/>
    </source>
</evidence>
<dbReference type="InterPro" id="IPR001478">
    <property type="entry name" value="PDZ"/>
</dbReference>
<feature type="compositionally biased region" description="Basic residues" evidence="1">
    <location>
        <begin position="752"/>
        <end position="762"/>
    </location>
</feature>
<feature type="domain" description="PDZ" evidence="2">
    <location>
        <begin position="989"/>
        <end position="1059"/>
    </location>
</feature>
<evidence type="ECO:0000313" key="3">
    <source>
        <dbReference type="Proteomes" id="UP000694845"/>
    </source>
</evidence>
<dbReference type="GeneID" id="110976394"/>
<feature type="region of interest" description="Disordered" evidence="1">
    <location>
        <begin position="462"/>
        <end position="488"/>
    </location>
</feature>
<dbReference type="KEGG" id="aplc:110976394"/>
<feature type="region of interest" description="Disordered" evidence="1">
    <location>
        <begin position="550"/>
        <end position="646"/>
    </location>
</feature>
<feature type="compositionally biased region" description="Basic and acidic residues" evidence="1">
    <location>
        <begin position="928"/>
        <end position="941"/>
    </location>
</feature>
<feature type="compositionally biased region" description="Basic and acidic residues" evidence="1">
    <location>
        <begin position="287"/>
        <end position="301"/>
    </location>
</feature>
<dbReference type="InterPro" id="IPR036034">
    <property type="entry name" value="PDZ_sf"/>
</dbReference>
<dbReference type="CDD" id="cd06718">
    <property type="entry name" value="PDZ_Par6-like"/>
    <property type="match status" value="1"/>
</dbReference>
<feature type="region of interest" description="Disordered" evidence="1">
    <location>
        <begin position="512"/>
        <end position="536"/>
    </location>
</feature>
<dbReference type="GO" id="GO:0016324">
    <property type="term" value="C:apical plasma membrane"/>
    <property type="evidence" value="ECO:0007669"/>
    <property type="project" value="TreeGrafter"/>
</dbReference>
<dbReference type="GO" id="GO:0007163">
    <property type="term" value="P:establishment or maintenance of cell polarity"/>
    <property type="evidence" value="ECO:0007669"/>
    <property type="project" value="TreeGrafter"/>
</dbReference>
<dbReference type="GO" id="GO:0007098">
    <property type="term" value="P:centrosome cycle"/>
    <property type="evidence" value="ECO:0007669"/>
    <property type="project" value="TreeGrafter"/>
</dbReference>
<accession>A0A8B7XYG7</accession>
<dbReference type="GO" id="GO:0060341">
    <property type="term" value="P:regulation of cellular localization"/>
    <property type="evidence" value="ECO:0007669"/>
    <property type="project" value="TreeGrafter"/>
</dbReference>
<dbReference type="PANTHER" id="PTHR14102:SF12">
    <property type="entry name" value="CDNA SEQUENCE BC034090"/>
    <property type="match status" value="1"/>
</dbReference>
<dbReference type="Gene3D" id="2.30.42.10">
    <property type="match status" value="1"/>
</dbReference>
<gene>
    <name evidence="4" type="primary">LOC110976394</name>
</gene>
<dbReference type="Pfam" id="PF00595">
    <property type="entry name" value="PDZ"/>
    <property type="match status" value="1"/>
</dbReference>
<feature type="compositionally biased region" description="Polar residues" evidence="1">
    <location>
        <begin position="358"/>
        <end position="378"/>
    </location>
</feature>
<dbReference type="GO" id="GO:0005938">
    <property type="term" value="C:cell cortex"/>
    <property type="evidence" value="ECO:0007669"/>
    <property type="project" value="TreeGrafter"/>
</dbReference>
<dbReference type="SMART" id="SM00228">
    <property type="entry name" value="PDZ"/>
    <property type="match status" value="1"/>
</dbReference>
<feature type="region of interest" description="Disordered" evidence="1">
    <location>
        <begin position="358"/>
        <end position="431"/>
    </location>
</feature>
<feature type="compositionally biased region" description="Polar residues" evidence="1">
    <location>
        <begin position="205"/>
        <end position="215"/>
    </location>
</feature>
<organism evidence="3 4">
    <name type="scientific">Acanthaster planci</name>
    <name type="common">Crown-of-thorns starfish</name>
    <dbReference type="NCBI Taxonomy" id="133434"/>
    <lineage>
        <taxon>Eukaryota</taxon>
        <taxon>Metazoa</taxon>
        <taxon>Echinodermata</taxon>
        <taxon>Eleutherozoa</taxon>
        <taxon>Asterozoa</taxon>
        <taxon>Asteroidea</taxon>
        <taxon>Valvatacea</taxon>
        <taxon>Valvatida</taxon>
        <taxon>Acanthasteridae</taxon>
        <taxon>Acanthaster</taxon>
    </lineage>
</organism>
<feature type="compositionally biased region" description="Low complexity" evidence="1">
    <location>
        <begin position="587"/>
        <end position="604"/>
    </location>
</feature>
<proteinExistence type="predicted"/>
<feature type="region of interest" description="Disordered" evidence="1">
    <location>
        <begin position="749"/>
        <end position="783"/>
    </location>
</feature>
<dbReference type="PANTHER" id="PTHR14102">
    <property type="entry name" value="PAR-6-RELATED"/>
    <property type="match status" value="1"/>
</dbReference>
<dbReference type="OMA" id="HRGYHTA"/>
<feature type="compositionally biased region" description="Basic and acidic residues" evidence="1">
    <location>
        <begin position="612"/>
        <end position="628"/>
    </location>
</feature>
<dbReference type="OrthoDB" id="10058001at2759"/>
<dbReference type="InterPro" id="IPR051741">
    <property type="entry name" value="PAR6_homolog"/>
</dbReference>
<sequence length="1080" mass="121012">MEFIQYRTESAFQGSPVTTQNGVNEGQNLHGDMSVEDLVLSMRQDLLVDSVSNHVFDPTVGGNGIGNVMSVHRQPGAVSVRINGIGSHVCENEHGNIETGNVFGGHDDDESNGMHTKPYRQVGMRIETECNFNQVQLQQSQNESVCKMPGTANQPVNSSMSNGFVRHNKSQPQLASQFYQQLRMTWGPSQNVAPVNTEHKMDSGESLTCINNGPSQFEPEFGLRMLPKPPQEPRRGSQTRGSLRRAANLLLKRNRQSVSDGEVTRKPTPPSTPRDELERKKGTKSQTIRERLQKNKSKMGDLLRSPKLSRARRLSHGNISTDSSLSPTDVIQTDHRKYASAENLEGINFHCRTENQTLKQATKNTRLTSKPSSEAFSSRSDDTDDHEYIRRSPPGYKLRRHSSGPVYHASSEMNTHRGYHTADSDTDSGISRVNTNISQIQTRNDAYKALPTTRDTLRMLSKKREVTSTSSRHMGKSVSGPLRADHNIQPVSGAVNANSDLYQLDERLQADKPDVWTEQGARPKLSSSMESLETEEMRHEIFPDTLIGMEHKSPHEDRRDKVHQQASSSVKSDSRRSDRNSRPPSPSRARPPSSRARPPSSRARPPSPSRSVHFEDSNLLRDERYERRPHSRSQSRTQRCPDDSNQLTLATSVKSKANTAHDFVETESKDFHHRNESGHNAYSCIDDTHTYSSEMDHRSRIITNDNPYEEIQVQGCMKSEEKVHVSNGKAVSNKWRDTDSFDGLYAEVQKKRPERKKQHFKSPLRESGESKVKHPGSAGGIRDDFSVQAPCDEEPIYAQVNKAKKKPPSGVKLTSRHHSQYKDINSNPCVTSDFDNSISFVENDTKDGLAFNRNFEHYSDLSGSRLSITSRASISEKMQSIGKATKKKFSSMRRALSLDRIDTSTQEDDTQPKLKRSPSLRSLTGIFSKKDKTHDNTDSKRNLHKKRSASISGLYVRPQRTSEETDVTSPSHMRKVGKLLNINSDGSQTVELIKPPSGPFGFYIARGTSNFGSGVFVTRLGDGHPAKILAGLLAVGDEILDINGVDVRNRPIDDVYDMMMDNDKLILRLVPIATRSTWTE</sequence>
<dbReference type="PROSITE" id="PS50106">
    <property type="entry name" value="PDZ"/>
    <property type="match status" value="1"/>
</dbReference>
<dbReference type="GO" id="GO:0005634">
    <property type="term" value="C:nucleus"/>
    <property type="evidence" value="ECO:0007669"/>
    <property type="project" value="TreeGrafter"/>
</dbReference>
<evidence type="ECO:0000256" key="1">
    <source>
        <dbReference type="SAM" id="MobiDB-lite"/>
    </source>
</evidence>
<protein>
    <submittedName>
        <fullName evidence="4">Uncharacterized protein LOC110976394</fullName>
    </submittedName>
</protein>
<name>A0A8B7XYG7_ACAPL</name>
<dbReference type="AlphaFoldDB" id="A0A8B7XYG7"/>
<dbReference type="RefSeq" id="XP_022085302.1">
    <property type="nucleotide sequence ID" value="XM_022229610.1"/>
</dbReference>